<dbReference type="GO" id="GO:0004348">
    <property type="term" value="F:glucosylceramidase activity"/>
    <property type="evidence" value="ECO:0007669"/>
    <property type="project" value="UniProtKB-EC"/>
</dbReference>
<keyword evidence="12" id="KW-0326">Glycosidase</keyword>
<dbReference type="AlphaFoldDB" id="A0A9P0XAN0"/>
<evidence type="ECO:0000256" key="2">
    <source>
        <dbReference type="ARBA" id="ARBA00004760"/>
    </source>
</evidence>
<evidence type="ECO:0000256" key="1">
    <source>
        <dbReference type="ARBA" id="ARBA00001013"/>
    </source>
</evidence>
<evidence type="ECO:0000256" key="13">
    <source>
        <dbReference type="SAM" id="SignalP"/>
    </source>
</evidence>
<sequence length="531" mass="61167">MMTKIIFSFIFISCIVKTNSDKPCAVKHILGESIVCVCNSTYCDDFIREPPTDGYITYSSSKDGLRFKKEVHSFLNASDKNCVKCSEIHLDVDPSVSYQRIEGFGGAVTDAAGINWKSLEPALQYYMIKSYYSEEGIEYNMARVPIGGTDFSTRKYAYNELPLDDVNLTNFHLAHEDYNYKIPMLWAIQNTSNVPIHIVSTTWSPPPWMKTNNAFTGFSRLKEKYYQTYADYHFRFLEEYEAEGIPIWAITTTNEPINGVFNLASFNSLGWTVNELGKWIVNHLGPTIRNSKYKNVKILTCDDQRFTIPFFFNMMLHKHPKALDIIDGIGVHFYNDRITPASIFNFVTKYYPDKFILATEASEGAFPWQPKVLLGSWDRAESYISDILEDLNHNLVGWIDWNLCLDLIGGPNWELNFVDSPIIVNALRQEFYKQPMFYALGQVSKFVPRDSIRIQVNETKSFFQTSVKHVGFLTPRNTTVLILYNSEKETSITVKCLEKIMHLHLPARSITTVEFQTKKKEEKPEDLFDHS</sequence>
<organism evidence="16 17">
    <name type="scientific">Pieris brassicae</name>
    <name type="common">White butterfly</name>
    <name type="synonym">Large white butterfly</name>
    <dbReference type="NCBI Taxonomy" id="7116"/>
    <lineage>
        <taxon>Eukaryota</taxon>
        <taxon>Metazoa</taxon>
        <taxon>Ecdysozoa</taxon>
        <taxon>Arthropoda</taxon>
        <taxon>Hexapoda</taxon>
        <taxon>Insecta</taxon>
        <taxon>Pterygota</taxon>
        <taxon>Neoptera</taxon>
        <taxon>Endopterygota</taxon>
        <taxon>Lepidoptera</taxon>
        <taxon>Glossata</taxon>
        <taxon>Ditrysia</taxon>
        <taxon>Papilionoidea</taxon>
        <taxon>Pieridae</taxon>
        <taxon>Pierinae</taxon>
        <taxon>Pieris</taxon>
    </lineage>
</organism>
<dbReference type="GO" id="GO:0008202">
    <property type="term" value="P:steroid metabolic process"/>
    <property type="evidence" value="ECO:0007669"/>
    <property type="project" value="UniProtKB-ARBA"/>
</dbReference>
<dbReference type="GO" id="GO:0051246">
    <property type="term" value="P:regulation of protein metabolic process"/>
    <property type="evidence" value="ECO:0007669"/>
    <property type="project" value="UniProtKB-ARBA"/>
</dbReference>
<dbReference type="GO" id="GO:0007040">
    <property type="term" value="P:lysosome organization"/>
    <property type="evidence" value="ECO:0007669"/>
    <property type="project" value="UniProtKB-ARBA"/>
</dbReference>
<comment type="catalytic activity">
    <reaction evidence="11">
        <text>an N-acyl-1-beta-D-glucosyl-15-methylhexadecasphing-4-enine + H2O = an N-acyl-15-methylhexadecasphing-4-enine + D-glucose</text>
        <dbReference type="Rhea" id="RHEA:34755"/>
        <dbReference type="ChEBI" id="CHEBI:4167"/>
        <dbReference type="ChEBI" id="CHEBI:15377"/>
        <dbReference type="ChEBI" id="CHEBI:70815"/>
        <dbReference type="ChEBI" id="CHEBI:70846"/>
    </reaction>
    <physiologicalReaction direction="left-to-right" evidence="11">
        <dbReference type="Rhea" id="RHEA:34756"/>
    </physiologicalReaction>
</comment>
<evidence type="ECO:0000256" key="4">
    <source>
        <dbReference type="ARBA" id="ARBA00005382"/>
    </source>
</evidence>
<dbReference type="GO" id="GO:0042391">
    <property type="term" value="P:regulation of membrane potential"/>
    <property type="evidence" value="ECO:0007669"/>
    <property type="project" value="UniProtKB-ARBA"/>
</dbReference>
<feature type="signal peptide" evidence="13">
    <location>
        <begin position="1"/>
        <end position="20"/>
    </location>
</feature>
<dbReference type="InterPro" id="IPR001139">
    <property type="entry name" value="Glyco_hydro_30"/>
</dbReference>
<dbReference type="GO" id="GO:0010605">
    <property type="term" value="P:negative regulation of macromolecule metabolic process"/>
    <property type="evidence" value="ECO:0007669"/>
    <property type="project" value="UniProtKB-ARBA"/>
</dbReference>
<keyword evidence="9 12" id="KW-0443">Lipid metabolism</keyword>
<dbReference type="PANTHER" id="PTHR11069:SF23">
    <property type="entry name" value="LYSOSOMAL ACID GLUCOSYLCERAMIDASE"/>
    <property type="match status" value="1"/>
</dbReference>
<dbReference type="GO" id="GO:0030163">
    <property type="term" value="P:protein catabolic process"/>
    <property type="evidence" value="ECO:0007669"/>
    <property type="project" value="UniProtKB-ARBA"/>
</dbReference>
<comment type="similarity">
    <text evidence="4 12">Belongs to the glycosyl hydrolase 30 family.</text>
</comment>
<dbReference type="InterPro" id="IPR017853">
    <property type="entry name" value="GH"/>
</dbReference>
<evidence type="ECO:0000256" key="12">
    <source>
        <dbReference type="RuleBase" id="RU361188"/>
    </source>
</evidence>
<dbReference type="GO" id="GO:0032006">
    <property type="term" value="P:regulation of TOR signaling"/>
    <property type="evidence" value="ECO:0007669"/>
    <property type="project" value="UniProtKB-ARBA"/>
</dbReference>
<dbReference type="GO" id="GO:0005102">
    <property type="term" value="F:signaling receptor binding"/>
    <property type="evidence" value="ECO:0007669"/>
    <property type="project" value="UniProtKB-ARBA"/>
</dbReference>
<evidence type="ECO:0000256" key="5">
    <source>
        <dbReference type="ARBA" id="ARBA00012658"/>
    </source>
</evidence>
<keyword evidence="8 12" id="KW-0746">Sphingolipid metabolism</keyword>
<feature type="domain" description="Glycosyl hydrolase family 30 TIM-barrel" evidence="14">
    <location>
        <begin position="101"/>
        <end position="447"/>
    </location>
</feature>
<evidence type="ECO:0000256" key="10">
    <source>
        <dbReference type="ARBA" id="ARBA00050474"/>
    </source>
</evidence>
<dbReference type="FunFam" id="3.20.20.80:FF:000030">
    <property type="entry name" value="Lysosomal acid glucosylceramidase"/>
    <property type="match status" value="1"/>
</dbReference>
<dbReference type="PANTHER" id="PTHR11069">
    <property type="entry name" value="GLUCOSYLCERAMIDASE"/>
    <property type="match status" value="1"/>
</dbReference>
<dbReference type="GO" id="GO:0005764">
    <property type="term" value="C:lysosome"/>
    <property type="evidence" value="ECO:0007669"/>
    <property type="project" value="UniProtKB-ARBA"/>
</dbReference>
<dbReference type="InterPro" id="IPR033452">
    <property type="entry name" value="GH30_C"/>
</dbReference>
<evidence type="ECO:0000259" key="14">
    <source>
        <dbReference type="Pfam" id="PF02055"/>
    </source>
</evidence>
<name>A0A9P0XAN0_PIEBR</name>
<accession>A0A9P0XAN0</accession>
<feature type="chain" id="PRO_5040191556" description="Glucosylceramidase" evidence="13">
    <location>
        <begin position="21"/>
        <end position="531"/>
    </location>
</feature>
<dbReference type="Pfam" id="PF02055">
    <property type="entry name" value="Glyco_hydro_30"/>
    <property type="match status" value="1"/>
</dbReference>
<dbReference type="SUPFAM" id="SSF51445">
    <property type="entry name" value="(Trans)glycosidases"/>
    <property type="match status" value="1"/>
</dbReference>
<dbReference type="GO" id="GO:0005774">
    <property type="term" value="C:vacuolar membrane"/>
    <property type="evidence" value="ECO:0007669"/>
    <property type="project" value="UniProtKB-ARBA"/>
</dbReference>
<dbReference type="GO" id="GO:0016758">
    <property type="term" value="F:hexosyltransferase activity"/>
    <property type="evidence" value="ECO:0007669"/>
    <property type="project" value="UniProtKB-ARBA"/>
</dbReference>
<dbReference type="GO" id="GO:0016241">
    <property type="term" value="P:regulation of macroautophagy"/>
    <property type="evidence" value="ECO:0007669"/>
    <property type="project" value="UniProtKB-ARBA"/>
</dbReference>
<feature type="domain" description="Glycosyl hydrolase family 30 beta sandwich" evidence="15">
    <location>
        <begin position="450"/>
        <end position="513"/>
    </location>
</feature>
<evidence type="ECO:0000256" key="6">
    <source>
        <dbReference type="ARBA" id="ARBA00022729"/>
    </source>
</evidence>
<dbReference type="Gene3D" id="3.20.20.80">
    <property type="entry name" value="Glycosidases"/>
    <property type="match status" value="1"/>
</dbReference>
<evidence type="ECO:0000313" key="17">
    <source>
        <dbReference type="Proteomes" id="UP001152562"/>
    </source>
</evidence>
<dbReference type="Proteomes" id="UP001152562">
    <property type="component" value="Unassembled WGS sequence"/>
</dbReference>
<evidence type="ECO:0000256" key="8">
    <source>
        <dbReference type="ARBA" id="ARBA00022919"/>
    </source>
</evidence>
<proteinExistence type="inferred from homology"/>
<protein>
    <recommendedName>
        <fullName evidence="5 12">Glucosylceramidase</fullName>
        <ecNumber evidence="5 12">3.2.1.45</ecNumber>
    </recommendedName>
</protein>
<gene>
    <name evidence="16" type="ORF">PIBRA_LOCUS4976</name>
</gene>
<keyword evidence="6 13" id="KW-0732">Signal</keyword>
<dbReference type="GO" id="GO:0006066">
    <property type="term" value="P:alcohol metabolic process"/>
    <property type="evidence" value="ECO:0007669"/>
    <property type="project" value="UniProtKB-ARBA"/>
</dbReference>
<keyword evidence="17" id="KW-1185">Reference proteome</keyword>
<comment type="pathway">
    <text evidence="3">Sphingolipid metabolism.</text>
</comment>
<comment type="catalytic activity">
    <reaction evidence="10">
        <text>a beta-D-glucosylceramide + H2O = an N-acyl-sphingoid base + D-glucose</text>
        <dbReference type="Rhea" id="RHEA:81447"/>
        <dbReference type="ChEBI" id="CHEBI:4167"/>
        <dbReference type="ChEBI" id="CHEBI:15377"/>
        <dbReference type="ChEBI" id="CHEBI:83264"/>
        <dbReference type="ChEBI" id="CHEBI:83273"/>
    </reaction>
    <physiologicalReaction direction="left-to-right" evidence="10">
        <dbReference type="Rhea" id="RHEA:81448"/>
    </physiologicalReaction>
</comment>
<reference evidence="16" key="1">
    <citation type="submission" date="2022-05" db="EMBL/GenBank/DDBJ databases">
        <authorList>
            <person name="Okamura Y."/>
        </authorList>
    </citation>
    <scope>NUCLEOTIDE SEQUENCE</scope>
</reference>
<keyword evidence="7 12" id="KW-0378">Hydrolase</keyword>
<evidence type="ECO:0000256" key="9">
    <source>
        <dbReference type="ARBA" id="ARBA00023098"/>
    </source>
</evidence>
<dbReference type="PRINTS" id="PR00843">
    <property type="entry name" value="GLHYDRLASE30"/>
</dbReference>
<comment type="pathway">
    <text evidence="2">Lipid metabolism; sphingolipid metabolism.</text>
</comment>
<evidence type="ECO:0000259" key="15">
    <source>
        <dbReference type="Pfam" id="PF17189"/>
    </source>
</evidence>
<dbReference type="InterPro" id="IPR033453">
    <property type="entry name" value="Glyco_hydro_30_TIM-barrel"/>
</dbReference>
<comment type="catalytic activity">
    <reaction evidence="1">
        <text>a beta-D-glucosyl-(1&lt;-&gt;1')-N-acylsphing-4-enine + H2O = an N-acylsphing-4-enine + D-glucose</text>
        <dbReference type="Rhea" id="RHEA:13269"/>
        <dbReference type="ChEBI" id="CHEBI:4167"/>
        <dbReference type="ChEBI" id="CHEBI:15377"/>
        <dbReference type="ChEBI" id="CHEBI:22801"/>
        <dbReference type="ChEBI" id="CHEBI:52639"/>
        <dbReference type="EC" id="3.2.1.45"/>
    </reaction>
    <physiologicalReaction direction="left-to-right" evidence="1">
        <dbReference type="Rhea" id="RHEA:13270"/>
    </physiologicalReaction>
</comment>
<evidence type="ECO:0000256" key="3">
    <source>
        <dbReference type="ARBA" id="ARBA00004991"/>
    </source>
</evidence>
<evidence type="ECO:0000256" key="7">
    <source>
        <dbReference type="ARBA" id="ARBA00022801"/>
    </source>
</evidence>
<dbReference type="EMBL" id="CALOZG010000005">
    <property type="protein sequence ID" value="CAH4027962.1"/>
    <property type="molecule type" value="Genomic_DNA"/>
</dbReference>
<evidence type="ECO:0000313" key="16">
    <source>
        <dbReference type="EMBL" id="CAH4027962.1"/>
    </source>
</evidence>
<dbReference type="GO" id="GO:0006914">
    <property type="term" value="P:autophagy"/>
    <property type="evidence" value="ECO:0007669"/>
    <property type="project" value="UniProtKB-ARBA"/>
</dbReference>
<dbReference type="Pfam" id="PF17189">
    <property type="entry name" value="Glyco_hydro_30C"/>
    <property type="match status" value="1"/>
</dbReference>
<dbReference type="GO" id="GO:0006680">
    <property type="term" value="P:glucosylceramide catabolic process"/>
    <property type="evidence" value="ECO:0007669"/>
    <property type="project" value="TreeGrafter"/>
</dbReference>
<comment type="caution">
    <text evidence="16">The sequence shown here is derived from an EMBL/GenBank/DDBJ whole genome shotgun (WGS) entry which is preliminary data.</text>
</comment>
<evidence type="ECO:0000256" key="11">
    <source>
        <dbReference type="ARBA" id="ARBA00051345"/>
    </source>
</evidence>
<dbReference type="EC" id="3.2.1.45" evidence="5 12"/>